<feature type="compositionally biased region" description="Polar residues" evidence="9">
    <location>
        <begin position="638"/>
        <end position="652"/>
    </location>
</feature>
<dbReference type="InterPro" id="IPR023170">
    <property type="entry name" value="HhH_base_excis_C"/>
</dbReference>
<dbReference type="GO" id="GO:0051747">
    <property type="term" value="F:cytosine C-5 DNA demethylase activity"/>
    <property type="evidence" value="ECO:0007669"/>
    <property type="project" value="UniProtKB-ARBA"/>
</dbReference>
<dbReference type="SUPFAM" id="SSF48150">
    <property type="entry name" value="DNA-glycosylase"/>
    <property type="match status" value="1"/>
</dbReference>
<feature type="region of interest" description="Disordered" evidence="9">
    <location>
        <begin position="52"/>
        <end position="74"/>
    </location>
</feature>
<evidence type="ECO:0000313" key="11">
    <source>
        <dbReference type="EMBL" id="KAK1697760.1"/>
    </source>
</evidence>
<feature type="region of interest" description="Disordered" evidence="9">
    <location>
        <begin position="156"/>
        <end position="196"/>
    </location>
</feature>
<dbReference type="Pfam" id="PF15628">
    <property type="entry name" value="RRM_DME"/>
    <property type="match status" value="1"/>
</dbReference>
<dbReference type="GO" id="GO:0005634">
    <property type="term" value="C:nucleus"/>
    <property type="evidence" value="ECO:0007669"/>
    <property type="project" value="UniProtKB-SubCell"/>
</dbReference>
<dbReference type="InterPro" id="IPR003265">
    <property type="entry name" value="HhH-GPD_domain"/>
</dbReference>
<evidence type="ECO:0000256" key="9">
    <source>
        <dbReference type="SAM" id="MobiDB-lite"/>
    </source>
</evidence>
<feature type="compositionally biased region" description="Basic residues" evidence="9">
    <location>
        <begin position="294"/>
        <end position="304"/>
    </location>
</feature>
<dbReference type="InterPro" id="IPR028925">
    <property type="entry name" value="RRM_DME"/>
</dbReference>
<evidence type="ECO:0000256" key="8">
    <source>
        <dbReference type="ARBA" id="ARBA00023242"/>
    </source>
</evidence>
<keyword evidence="12" id="KW-1185">Reference proteome</keyword>
<feature type="compositionally biased region" description="Low complexity" evidence="9">
    <location>
        <begin position="1068"/>
        <end position="1081"/>
    </location>
</feature>
<organism evidence="11 12">
    <name type="scientific">Lolium multiflorum</name>
    <name type="common">Italian ryegrass</name>
    <name type="synonym">Lolium perenne subsp. multiflorum</name>
    <dbReference type="NCBI Taxonomy" id="4521"/>
    <lineage>
        <taxon>Eukaryota</taxon>
        <taxon>Viridiplantae</taxon>
        <taxon>Streptophyta</taxon>
        <taxon>Embryophyta</taxon>
        <taxon>Tracheophyta</taxon>
        <taxon>Spermatophyta</taxon>
        <taxon>Magnoliopsida</taxon>
        <taxon>Liliopsida</taxon>
        <taxon>Poales</taxon>
        <taxon>Poaceae</taxon>
        <taxon>BOP clade</taxon>
        <taxon>Pooideae</taxon>
        <taxon>Poodae</taxon>
        <taxon>Poeae</taxon>
        <taxon>Poeae Chloroplast Group 2 (Poeae type)</taxon>
        <taxon>Loliodinae</taxon>
        <taxon>Loliinae</taxon>
        <taxon>Lolium</taxon>
    </lineage>
</organism>
<keyword evidence="6" id="KW-0411">Iron-sulfur</keyword>
<dbReference type="GO" id="GO:0006284">
    <property type="term" value="P:base-excision repair"/>
    <property type="evidence" value="ECO:0007669"/>
    <property type="project" value="InterPro"/>
</dbReference>
<comment type="cofactor">
    <cofactor evidence="1">
        <name>[4Fe-4S] cluster</name>
        <dbReference type="ChEBI" id="CHEBI:49883"/>
    </cofactor>
</comment>
<dbReference type="GO" id="GO:0003677">
    <property type="term" value="F:DNA binding"/>
    <property type="evidence" value="ECO:0007669"/>
    <property type="project" value="UniProtKB-KW"/>
</dbReference>
<reference evidence="11" key="1">
    <citation type="submission" date="2023-07" db="EMBL/GenBank/DDBJ databases">
        <title>A chromosome-level genome assembly of Lolium multiflorum.</title>
        <authorList>
            <person name="Chen Y."/>
            <person name="Copetti D."/>
            <person name="Kolliker R."/>
            <person name="Studer B."/>
        </authorList>
    </citation>
    <scope>NUCLEOTIDE SEQUENCE</scope>
    <source>
        <strain evidence="11">02402/16</strain>
        <tissue evidence="11">Leaf</tissue>
    </source>
</reference>
<feature type="region of interest" description="Disordered" evidence="9">
    <location>
        <begin position="594"/>
        <end position="666"/>
    </location>
</feature>
<feature type="region of interest" description="Disordered" evidence="9">
    <location>
        <begin position="1062"/>
        <end position="1083"/>
    </location>
</feature>
<protein>
    <recommendedName>
        <fullName evidence="10">HhH-GPD domain-containing protein</fullName>
    </recommendedName>
</protein>
<dbReference type="SMART" id="SM00478">
    <property type="entry name" value="ENDO3c"/>
    <property type="match status" value="1"/>
</dbReference>
<dbReference type="GO" id="GO:0046872">
    <property type="term" value="F:metal ion binding"/>
    <property type="evidence" value="ECO:0007669"/>
    <property type="project" value="UniProtKB-KW"/>
</dbReference>
<comment type="subcellular location">
    <subcellularLocation>
        <location evidence="2">Nucleus</location>
    </subcellularLocation>
</comment>
<dbReference type="GO" id="GO:0141166">
    <property type="term" value="P:chromosomal 5-methylcytosine DNA demethylation pathway"/>
    <property type="evidence" value="ECO:0007669"/>
    <property type="project" value="InterPro"/>
</dbReference>
<feature type="region of interest" description="Disordered" evidence="9">
    <location>
        <begin position="1445"/>
        <end position="1473"/>
    </location>
</feature>
<dbReference type="CDD" id="cd00056">
    <property type="entry name" value="ENDO3c"/>
    <property type="match status" value="1"/>
</dbReference>
<keyword evidence="4" id="KW-0479">Metal-binding</keyword>
<dbReference type="PANTHER" id="PTHR46213">
    <property type="entry name" value="TRANSCRIPTIONAL ACTIVATOR DEMETER"/>
    <property type="match status" value="1"/>
</dbReference>
<keyword evidence="8" id="KW-0539">Nucleus</keyword>
<feature type="compositionally biased region" description="Low complexity" evidence="9">
    <location>
        <begin position="182"/>
        <end position="196"/>
    </location>
</feature>
<dbReference type="InterPro" id="IPR011257">
    <property type="entry name" value="DNA_glycosylase"/>
</dbReference>
<sequence length="1755" mass="193259">MEPSGLNPQANPAVNQLNLTPGIPGTAMAISAGISPTNGLTLLSGRSTPMVSAMREDSTPPAALPGSMSGAAEQDAGSSIRSSYNLPAGCTQVPISILVFHRRLTGRGSRSRPPPMPAVSQDSEDAASILAAPSDFLSLGRASNFAAMNPSALAPVNCDSEQPPTHFQPNGLDAEAPQTGIQAEESQRSSSSSAVVCNGHSNLESVCPANTDETQGQHTKELTSLLAEGVTDHSMHKYQRKRKKLKTGGQLNDHTVLSTPAAFMEKTLTQIDKQISGSGEIDTLQNEETPAPKAKPRRKKHRAKVIREDKHGKKQKPAVTTPEVKSPNQKAKRSYVRKNRNLSSLEKCAGPDKEQSISAGAEDAARSRTAAVRRRLQFELGELGVQGEDQSSTGNSRHHVKEKLIHAKSSSCSATTTSLTPQTGHELNLDMENPAGGLAFGMIRELNKLGSTPDLDATSMGVAIAKGNNKDLEVNYNKDGFDMHRSATSIPETTSTEIQVTKVSKVENREHRQHRESESSLTGSQDSIILRTAAQMLAFCQAGGVKKKRSVRVRRSSFVPTTDIKKNIAHTVTRLPQSCMEALYESTCIKFMTKKRSQRGRLHSRSSIQPNMDKRNMSSSGNSFSGGSNGSDGKFEQTLLQAPNNRKTNLGISETPEESSENTSSAPYMNFLQRVASRMKHLNLNTGHVHTNEIHPSLTTTSVVSFGVTCSLSNSLVPFGGQMLVPYERPLPLVKKQRPRAKVNLDFETTRVWNLLMGKATEPVDGTDVDKERWWKQEREVFQGRANSFIARMRLVQGDRHFSPWKGSVVDSVVGVFLTQNVSDHLSSSAYMALAASFPAGPINGNCKDDISSQDIEEIISTSVVGEISMFDFFDTSPRAELGGNFEELSVTYEKIHVETRNNTSDYELTKGENYSFYSKEPNEGSCDHQETVIDHKTQKCPDFSIELTASLRSPPDKHFQNEMSSQSVIVSETIPQSRLSLSSEKNYPPRGGAGAAFQQLGNNFGAGNSLAGKDATAKELECQRLKTMAVNDDGVGEHGIPPTSMIYYPFISVDQQQGDVTNEPYVSSTSSNSSSGSASSLLKNGLTGKKLPLFMPSDNQATQKNCSKTVISTRISSKISTDLPVELHGDKSTKFEASDLQEHESLSATGGMIAETANGVDGFASKSGFTSHSEVLDKEAQASTPKKTRTTKKKDTENLDWDKFRRKACDDGYMNERTFERRDSVDWEAVRCADVRRISHAIRDRGMNNVLAERIQGFLNRLVKDHGSIDLEWLRDIAPDSAKDYLLSIRGLGLKSVECVRLLTLHHLAFPVDTNVGRICVRLGWVPIQPLPESLQLHLLELYPVLETIQKYLWPRLCKLDQETLYELHYHMITFGKVFCTKSKPNCNACPMRSECRHFASAFASARLALPAPEEKGLECSSNQFNFQNGGMPTLNSTVLPQLEGSAHGRDFPANNSEPIIEEPESPREEAQAETLENDIEDYDADTGEIPIIKLNLEAFAQNLENCIKESNKDLQPDDIAKALVAISTEAASIPVPKLKNVRRLRTEHYVYELPDSHSLVQQLGLDQREPDDPSPYLLTIWMQDDIKEMSKAPKPCCSTQMEAGFCSNENCQYCVPEREHQSQYVRGTILVPCRTAMKGSFPLNGTYFQVNEVFADHKSSHDPIHVVREQLWNLERRMVYFGTSVPSIFKGLTTEEVQQCFWRGFVCVRGFDMETRAPRPLCPHLHLAASKLPRSRKSVATEQNTDSARASVS</sequence>
<feature type="region of interest" description="Disordered" evidence="9">
    <location>
        <begin position="106"/>
        <end position="125"/>
    </location>
</feature>
<evidence type="ECO:0000256" key="4">
    <source>
        <dbReference type="ARBA" id="ARBA00022723"/>
    </source>
</evidence>
<name>A0AAD8X6T8_LOLMU</name>
<dbReference type="InterPro" id="IPR003651">
    <property type="entry name" value="Endonuclease3_FeS-loop_motif"/>
</dbReference>
<dbReference type="FunFam" id="1.10.1670.10:FF:000004">
    <property type="entry name" value="DNA glycosylase/AP lyase ROS1"/>
    <property type="match status" value="1"/>
</dbReference>
<evidence type="ECO:0000256" key="6">
    <source>
        <dbReference type="ARBA" id="ARBA00023014"/>
    </source>
</evidence>
<feature type="region of interest" description="Disordered" evidence="9">
    <location>
        <begin position="1175"/>
        <end position="1196"/>
    </location>
</feature>
<dbReference type="InterPro" id="IPR044811">
    <property type="entry name" value="DME/ROS1"/>
</dbReference>
<feature type="compositionally biased region" description="Low complexity" evidence="9">
    <location>
        <begin position="409"/>
        <end position="420"/>
    </location>
</feature>
<evidence type="ECO:0000256" key="5">
    <source>
        <dbReference type="ARBA" id="ARBA00023004"/>
    </source>
</evidence>
<keyword evidence="7" id="KW-0238">DNA-binding</keyword>
<evidence type="ECO:0000256" key="2">
    <source>
        <dbReference type="ARBA" id="ARBA00004123"/>
    </source>
</evidence>
<feature type="compositionally biased region" description="Polar residues" evidence="9">
    <location>
        <begin position="276"/>
        <end position="288"/>
    </location>
</feature>
<proteinExistence type="inferred from homology"/>
<feature type="region of interest" description="Disordered" evidence="9">
    <location>
        <begin position="408"/>
        <end position="427"/>
    </location>
</feature>
<feature type="region of interest" description="Disordered" evidence="9">
    <location>
        <begin position="276"/>
        <end position="336"/>
    </location>
</feature>
<evidence type="ECO:0000313" key="12">
    <source>
        <dbReference type="Proteomes" id="UP001231189"/>
    </source>
</evidence>
<gene>
    <name evidence="11" type="ORF">QYE76_014457</name>
</gene>
<dbReference type="GO" id="GO:0051539">
    <property type="term" value="F:4 iron, 4 sulfur cluster binding"/>
    <property type="evidence" value="ECO:0007669"/>
    <property type="project" value="InterPro"/>
</dbReference>
<feature type="compositionally biased region" description="Basic residues" evidence="9">
    <location>
        <begin position="594"/>
        <end position="604"/>
    </location>
</feature>
<dbReference type="GO" id="GO:0019104">
    <property type="term" value="F:DNA N-glycosylase activity"/>
    <property type="evidence" value="ECO:0007669"/>
    <property type="project" value="InterPro"/>
</dbReference>
<evidence type="ECO:0000256" key="1">
    <source>
        <dbReference type="ARBA" id="ARBA00001966"/>
    </source>
</evidence>
<dbReference type="PANTHER" id="PTHR46213:SF2">
    <property type="entry name" value="PROTEIN ROS1C"/>
    <property type="match status" value="1"/>
</dbReference>
<keyword evidence="5" id="KW-0408">Iron</keyword>
<dbReference type="EMBL" id="JAUUTY010000001">
    <property type="protein sequence ID" value="KAK1697760.1"/>
    <property type="molecule type" value="Genomic_DNA"/>
</dbReference>
<accession>A0AAD8X6T8</accession>
<evidence type="ECO:0000259" key="10">
    <source>
        <dbReference type="SMART" id="SM00478"/>
    </source>
</evidence>
<evidence type="ECO:0000256" key="7">
    <source>
        <dbReference type="ARBA" id="ARBA00023125"/>
    </source>
</evidence>
<feature type="domain" description="HhH-GPD" evidence="10">
    <location>
        <begin position="1219"/>
        <end position="1359"/>
    </location>
</feature>
<dbReference type="Gene3D" id="1.10.1670.10">
    <property type="entry name" value="Helix-hairpin-Helix base-excision DNA repair enzymes (C-terminal)"/>
    <property type="match status" value="1"/>
</dbReference>
<comment type="caution">
    <text evidence="11">The sequence shown here is derived from an EMBL/GenBank/DDBJ whole genome shotgun (WGS) entry which is preliminary data.</text>
</comment>
<dbReference type="SMART" id="SM00525">
    <property type="entry name" value="FES"/>
    <property type="match status" value="1"/>
</dbReference>
<feature type="compositionally biased region" description="Polar residues" evidence="9">
    <location>
        <begin position="159"/>
        <end position="168"/>
    </location>
</feature>
<dbReference type="Proteomes" id="UP001231189">
    <property type="component" value="Unassembled WGS sequence"/>
</dbReference>
<comment type="similarity">
    <text evidence="3">Belongs to the DNA glycosylase family. DEMETER subfamily.</text>
</comment>
<evidence type="ECO:0000256" key="3">
    <source>
        <dbReference type="ARBA" id="ARBA00005646"/>
    </source>
</evidence>